<protein>
    <submittedName>
        <fullName evidence="2">Uncharacterized protein</fullName>
    </submittedName>
</protein>
<reference evidence="2 3" key="1">
    <citation type="journal article" date="2012" name="J. Bacteriol.">
        <title>Draft Genome Sequence of Oceaniovalibus guishaninsula JLT2003T.</title>
        <authorList>
            <person name="Tang K."/>
            <person name="Liu K."/>
            <person name="Jiao N."/>
        </authorList>
    </citation>
    <scope>NUCLEOTIDE SEQUENCE [LARGE SCALE GENOMIC DNA]</scope>
    <source>
        <strain evidence="2 3">JLT2003</strain>
    </source>
</reference>
<proteinExistence type="predicted"/>
<dbReference type="AlphaFoldDB" id="K2I828"/>
<sequence length="42" mass="4466">MTRPRVAPQGDGSANGVASGGRMGFIAPCQPHRAQCRAMRRI</sequence>
<dbReference type="EMBL" id="AMGO01000011">
    <property type="protein sequence ID" value="EKE45160.1"/>
    <property type="molecule type" value="Genomic_DNA"/>
</dbReference>
<comment type="caution">
    <text evidence="2">The sequence shown here is derived from an EMBL/GenBank/DDBJ whole genome shotgun (WGS) entry which is preliminary data.</text>
</comment>
<feature type="region of interest" description="Disordered" evidence="1">
    <location>
        <begin position="1"/>
        <end position="22"/>
    </location>
</feature>
<evidence type="ECO:0000313" key="2">
    <source>
        <dbReference type="EMBL" id="EKE45160.1"/>
    </source>
</evidence>
<keyword evidence="3" id="KW-1185">Reference proteome</keyword>
<organism evidence="2 3">
    <name type="scientific">Oceaniovalibus guishaninsula JLT2003</name>
    <dbReference type="NCBI Taxonomy" id="1231392"/>
    <lineage>
        <taxon>Bacteria</taxon>
        <taxon>Pseudomonadati</taxon>
        <taxon>Pseudomonadota</taxon>
        <taxon>Alphaproteobacteria</taxon>
        <taxon>Rhodobacterales</taxon>
        <taxon>Roseobacteraceae</taxon>
        <taxon>Oceaniovalibus</taxon>
    </lineage>
</organism>
<evidence type="ECO:0000256" key="1">
    <source>
        <dbReference type="SAM" id="MobiDB-lite"/>
    </source>
</evidence>
<evidence type="ECO:0000313" key="3">
    <source>
        <dbReference type="Proteomes" id="UP000006765"/>
    </source>
</evidence>
<accession>K2I828</accession>
<gene>
    <name evidence="2" type="ORF">OCGS_0855</name>
</gene>
<dbReference type="Proteomes" id="UP000006765">
    <property type="component" value="Unassembled WGS sequence"/>
</dbReference>
<name>K2I828_9RHOB</name>